<reference evidence="6" key="2">
    <citation type="submission" date="2021-04" db="EMBL/GenBank/DDBJ databases">
        <authorList>
            <person name="Gilroy R."/>
        </authorList>
    </citation>
    <scope>NUCLEOTIDE SEQUENCE</scope>
    <source>
        <strain evidence="6">6627</strain>
    </source>
</reference>
<dbReference type="EC" id="3.5.99.6" evidence="4"/>
<feature type="active site" description="For ring-opening step" evidence="4">
    <location>
        <position position="128"/>
    </location>
</feature>
<organism evidence="6 7">
    <name type="scientific">Candidatus Ligilactobacillus excrementigallinarum</name>
    <dbReference type="NCBI Taxonomy" id="2838641"/>
    <lineage>
        <taxon>Bacteria</taxon>
        <taxon>Bacillati</taxon>
        <taxon>Bacillota</taxon>
        <taxon>Bacilli</taxon>
        <taxon>Lactobacillales</taxon>
        <taxon>Lactobacillaceae</taxon>
        <taxon>Ligilactobacillus</taxon>
    </lineage>
</organism>
<evidence type="ECO:0000256" key="4">
    <source>
        <dbReference type="HAMAP-Rule" id="MF_01241"/>
    </source>
</evidence>
<dbReference type="GO" id="GO:0005975">
    <property type="term" value="P:carbohydrate metabolic process"/>
    <property type="evidence" value="ECO:0007669"/>
    <property type="project" value="InterPro"/>
</dbReference>
<accession>A0A9D1UXA8</accession>
<dbReference type="GO" id="GO:0004342">
    <property type="term" value="F:glucosamine-6-phosphate deaminase activity"/>
    <property type="evidence" value="ECO:0007669"/>
    <property type="project" value="UniProtKB-UniRule"/>
</dbReference>
<comment type="similarity">
    <text evidence="4">Belongs to the glucosamine/galactosamine-6-phosphate isomerase family. NagB subfamily.</text>
</comment>
<evidence type="ECO:0000256" key="3">
    <source>
        <dbReference type="ARBA" id="ARBA00023277"/>
    </source>
</evidence>
<dbReference type="GO" id="GO:0006046">
    <property type="term" value="P:N-acetylglucosamine catabolic process"/>
    <property type="evidence" value="ECO:0007669"/>
    <property type="project" value="TreeGrafter"/>
</dbReference>
<dbReference type="FunFam" id="3.40.50.1360:FF:000003">
    <property type="entry name" value="Glucosamine-6-phosphate deaminase"/>
    <property type="match status" value="1"/>
</dbReference>
<dbReference type="PANTHER" id="PTHR11280:SF5">
    <property type="entry name" value="GLUCOSAMINE-6-PHOSPHATE ISOMERASE"/>
    <property type="match status" value="1"/>
</dbReference>
<dbReference type="GO" id="GO:0005737">
    <property type="term" value="C:cytoplasm"/>
    <property type="evidence" value="ECO:0007669"/>
    <property type="project" value="TreeGrafter"/>
</dbReference>
<dbReference type="SUPFAM" id="SSF100950">
    <property type="entry name" value="NagB/RpiA/CoA transferase-like"/>
    <property type="match status" value="1"/>
</dbReference>
<feature type="active site" description="Proton acceptor; for ring-opening step" evidence="4">
    <location>
        <position position="130"/>
    </location>
</feature>
<feature type="active site" description="For ring-opening step" evidence="4">
    <location>
        <position position="135"/>
    </location>
</feature>
<evidence type="ECO:0000256" key="2">
    <source>
        <dbReference type="ARBA" id="ARBA00022801"/>
    </source>
</evidence>
<dbReference type="PANTHER" id="PTHR11280">
    <property type="entry name" value="GLUCOSAMINE-6-PHOSPHATE ISOMERASE"/>
    <property type="match status" value="1"/>
</dbReference>
<proteinExistence type="inferred from homology"/>
<dbReference type="Proteomes" id="UP000823963">
    <property type="component" value="Unassembled WGS sequence"/>
</dbReference>
<dbReference type="InterPro" id="IPR006148">
    <property type="entry name" value="Glc/Gal-6P_isomerase"/>
</dbReference>
<dbReference type="InterPro" id="IPR004547">
    <property type="entry name" value="Glucosamine6P_isomerase"/>
</dbReference>
<dbReference type="GO" id="GO:0019262">
    <property type="term" value="P:N-acetylneuraminate catabolic process"/>
    <property type="evidence" value="ECO:0007669"/>
    <property type="project" value="UniProtKB-UniRule"/>
</dbReference>
<dbReference type="InterPro" id="IPR018321">
    <property type="entry name" value="Glucosamine6P_isomerase_CS"/>
</dbReference>
<evidence type="ECO:0000256" key="1">
    <source>
        <dbReference type="ARBA" id="ARBA00000644"/>
    </source>
</evidence>
<comment type="caution">
    <text evidence="6">The sequence shown here is derived from an EMBL/GenBank/DDBJ whole genome shotgun (WGS) entry which is preliminary data.</text>
</comment>
<dbReference type="GO" id="GO:0042802">
    <property type="term" value="F:identical protein binding"/>
    <property type="evidence" value="ECO:0007669"/>
    <property type="project" value="TreeGrafter"/>
</dbReference>
<reference evidence="6" key="1">
    <citation type="journal article" date="2021" name="PeerJ">
        <title>Extensive microbial diversity within the chicken gut microbiome revealed by metagenomics and culture.</title>
        <authorList>
            <person name="Gilroy R."/>
            <person name="Ravi A."/>
            <person name="Getino M."/>
            <person name="Pursley I."/>
            <person name="Horton D.L."/>
            <person name="Alikhan N.F."/>
            <person name="Baker D."/>
            <person name="Gharbi K."/>
            <person name="Hall N."/>
            <person name="Watson M."/>
            <person name="Adriaenssens E.M."/>
            <person name="Foster-Nyarko E."/>
            <person name="Jarju S."/>
            <person name="Secka A."/>
            <person name="Antonio M."/>
            <person name="Oren A."/>
            <person name="Chaudhuri R.R."/>
            <person name="La Ragione R."/>
            <person name="Hildebrand F."/>
            <person name="Pallen M.J."/>
        </authorList>
    </citation>
    <scope>NUCLEOTIDE SEQUENCE</scope>
    <source>
        <strain evidence="6">6627</strain>
    </source>
</reference>
<feature type="domain" description="Glucosamine/galactosamine-6-phosphate isomerase" evidence="5">
    <location>
        <begin position="30"/>
        <end position="218"/>
    </location>
</feature>
<dbReference type="HAMAP" id="MF_01241">
    <property type="entry name" value="GlcN6P_deamin"/>
    <property type="match status" value="1"/>
</dbReference>
<dbReference type="CDD" id="cd01399">
    <property type="entry name" value="GlcN6P_deaminase"/>
    <property type="match status" value="1"/>
</dbReference>
<dbReference type="Gene3D" id="3.40.50.1360">
    <property type="match status" value="1"/>
</dbReference>
<gene>
    <name evidence="4" type="primary">nagB</name>
    <name evidence="6" type="ORF">H9861_05365</name>
</gene>
<evidence type="ECO:0000259" key="5">
    <source>
        <dbReference type="Pfam" id="PF01182"/>
    </source>
</evidence>
<comment type="catalytic activity">
    <reaction evidence="1 4">
        <text>alpha-D-glucosamine 6-phosphate + H2O = beta-D-fructose 6-phosphate + NH4(+)</text>
        <dbReference type="Rhea" id="RHEA:12172"/>
        <dbReference type="ChEBI" id="CHEBI:15377"/>
        <dbReference type="ChEBI" id="CHEBI:28938"/>
        <dbReference type="ChEBI" id="CHEBI:57634"/>
        <dbReference type="ChEBI" id="CHEBI:75989"/>
        <dbReference type="EC" id="3.5.99.6"/>
    </reaction>
</comment>
<feature type="active site" description="Proton acceptor; for enolization step" evidence="4">
    <location>
        <position position="62"/>
    </location>
</feature>
<sequence>MKVIVVKDQNEGGKKGFEVFQNELQSGAKVFGLATGSTPITTYQEIVNSDLDFSDCISVNLDEYVGLKADNPQSYHYFMQEHLFKFKPFKHSYVPDGTNLNATAETARYNKIIEENPIDLQLLGLGRNGHIGFNEPGTPFDALTSKIKLTQSTIDANSRFFEHEENVPKEAYSMGIGSIMKSKHILLEAYGEKKADAIQKMIEGPVTTEVPASVLQNHPNVTVIIDEAAASKLSKM</sequence>
<name>A0A9D1UXA8_9LACO</name>
<dbReference type="GO" id="GO:0006043">
    <property type="term" value="P:glucosamine catabolic process"/>
    <property type="evidence" value="ECO:0007669"/>
    <property type="project" value="TreeGrafter"/>
</dbReference>
<dbReference type="Pfam" id="PF01182">
    <property type="entry name" value="Glucosamine_iso"/>
    <property type="match status" value="1"/>
</dbReference>
<evidence type="ECO:0000313" key="6">
    <source>
        <dbReference type="EMBL" id="HIX02167.1"/>
    </source>
</evidence>
<comment type="pathway">
    <text evidence="4">Amino-sugar metabolism; N-acetylneuraminate degradation; D-fructose 6-phosphate from N-acetylneuraminate: step 5/5.</text>
</comment>
<dbReference type="EMBL" id="DXFP01000050">
    <property type="protein sequence ID" value="HIX02167.1"/>
    <property type="molecule type" value="Genomic_DNA"/>
</dbReference>
<dbReference type="InterPro" id="IPR037171">
    <property type="entry name" value="NagB/RpiA_transferase-like"/>
</dbReference>
<keyword evidence="2 4" id="KW-0378">Hydrolase</keyword>
<comment type="caution">
    <text evidence="4">Lacks conserved residue(s) required for the propagation of feature annotation.</text>
</comment>
<protein>
    <recommendedName>
        <fullName evidence="4">Glucosamine-6-phosphate deaminase</fullName>
        <ecNumber evidence="4">3.5.99.6</ecNumber>
    </recommendedName>
    <alternativeName>
        <fullName evidence="4">GlcN6P deaminase</fullName>
        <shortName evidence="4">GNPDA</shortName>
    </alternativeName>
    <alternativeName>
        <fullName evidence="4">Glucosamine-6-phosphate isomerase</fullName>
    </alternativeName>
</protein>
<keyword evidence="3 4" id="KW-0119">Carbohydrate metabolism</keyword>
<evidence type="ECO:0000313" key="7">
    <source>
        <dbReference type="Proteomes" id="UP000823963"/>
    </source>
</evidence>
<dbReference type="AlphaFoldDB" id="A0A9D1UXA8"/>
<dbReference type="PROSITE" id="PS01161">
    <property type="entry name" value="GLC_GALNAC_ISOMERASE"/>
    <property type="match status" value="1"/>
</dbReference>
<comment type="function">
    <text evidence="4">Catalyzes the reversible isomerization-deamination of glucosamine 6-phosphate (GlcN6P) to form fructose 6-phosphate (Fru6P) and ammonium ion.</text>
</comment>